<dbReference type="Proteomes" id="UP000178227">
    <property type="component" value="Unassembled WGS sequence"/>
</dbReference>
<dbReference type="Gene3D" id="3.90.320.10">
    <property type="match status" value="1"/>
</dbReference>
<sequence length="425" mass="49910">MKVKWINKIIDLFSRKDPVSVNDSMGAIGEEKSLREGEDHCPYCKSKKFVKRGKRKKRLEFVQLYLCRECNRTFTAQFVKGKHYPTNLIIDGLSYYNLGFGLEDTCRIIKTKFGTNPGASTLASWTRRYADLCRYDRLRSFATKMCKPQDTIEVMNMAHRQIYRFLYHRPKMRLTLQEFKNRHFESLKSYLDGVSSETPHQYFQEGVRISEIKTKFDKSQMIVRAKNNYANRLAGFVLQAVKDRKKRHEALQQFFVANDSVSVASEVPVYIRKEDVEHMENVLKFQVTERPAAEIDSALSRGDRSQESLIQIKGKKTIKFPKLLTGHVDLLQVRNGQIHILDYKPNAAKEKPIEQLTWYALALSRLTGLRLFEFKCAWFDEKDYFEFYPLHVVKKLQERKKKRKVYLKDRGTSVEIPETNEIKII</sequence>
<accession>A0A1F8GDZ3</accession>
<protein>
    <recommendedName>
        <fullName evidence="1">PD-(D/E)XK endonuclease-like domain-containing protein</fullName>
    </recommendedName>
</protein>
<dbReference type="InterPro" id="IPR038726">
    <property type="entry name" value="PDDEXK_AddAB-type"/>
</dbReference>
<evidence type="ECO:0000259" key="1">
    <source>
        <dbReference type="Pfam" id="PF12705"/>
    </source>
</evidence>
<evidence type="ECO:0000313" key="2">
    <source>
        <dbReference type="EMBL" id="OGN23602.1"/>
    </source>
</evidence>
<dbReference type="InterPro" id="IPR011335">
    <property type="entry name" value="Restrct_endonuc-II-like"/>
</dbReference>
<gene>
    <name evidence="2" type="ORF">A2918_00845</name>
</gene>
<comment type="caution">
    <text evidence="2">The sequence shown here is derived from an EMBL/GenBank/DDBJ whole genome shotgun (WGS) entry which is preliminary data.</text>
</comment>
<dbReference type="STRING" id="1802694.A2918_00845"/>
<dbReference type="EMBL" id="MGKI01000001">
    <property type="protein sequence ID" value="OGN23602.1"/>
    <property type="molecule type" value="Genomic_DNA"/>
</dbReference>
<name>A0A1F8GDZ3_9BACT</name>
<organism evidence="2 3">
    <name type="scientific">Candidatus Yanofskybacteria bacterium RIFCSPLOWO2_01_FULL_42_49</name>
    <dbReference type="NCBI Taxonomy" id="1802694"/>
    <lineage>
        <taxon>Bacteria</taxon>
        <taxon>Candidatus Yanofskyibacteriota</taxon>
    </lineage>
</organism>
<feature type="domain" description="PD-(D/E)XK endonuclease-like" evidence="1">
    <location>
        <begin position="248"/>
        <end position="367"/>
    </location>
</feature>
<reference evidence="2 3" key="1">
    <citation type="journal article" date="2016" name="Nat. Commun.">
        <title>Thousands of microbial genomes shed light on interconnected biogeochemical processes in an aquifer system.</title>
        <authorList>
            <person name="Anantharaman K."/>
            <person name="Brown C.T."/>
            <person name="Hug L.A."/>
            <person name="Sharon I."/>
            <person name="Castelle C.J."/>
            <person name="Probst A.J."/>
            <person name="Thomas B.C."/>
            <person name="Singh A."/>
            <person name="Wilkins M.J."/>
            <person name="Karaoz U."/>
            <person name="Brodie E.L."/>
            <person name="Williams K.H."/>
            <person name="Hubbard S.S."/>
            <person name="Banfield J.F."/>
        </authorList>
    </citation>
    <scope>NUCLEOTIDE SEQUENCE [LARGE SCALE GENOMIC DNA]</scope>
</reference>
<dbReference type="Pfam" id="PF12705">
    <property type="entry name" value="PDDEXK_1"/>
    <property type="match status" value="1"/>
</dbReference>
<evidence type="ECO:0000313" key="3">
    <source>
        <dbReference type="Proteomes" id="UP000178227"/>
    </source>
</evidence>
<dbReference type="SUPFAM" id="SSF52980">
    <property type="entry name" value="Restriction endonuclease-like"/>
    <property type="match status" value="1"/>
</dbReference>
<proteinExistence type="predicted"/>
<dbReference type="AlphaFoldDB" id="A0A1F8GDZ3"/>
<dbReference type="InterPro" id="IPR011604">
    <property type="entry name" value="PDDEXK-like_dom_sf"/>
</dbReference>